<evidence type="ECO:0000313" key="2">
    <source>
        <dbReference type="Proteomes" id="UP000017861"/>
    </source>
</evidence>
<dbReference type="AlphaFoldDB" id="V5AJZ0"/>
<dbReference type="Proteomes" id="UP000017861">
    <property type="component" value="Unassembled WGS sequence"/>
</dbReference>
<protein>
    <submittedName>
        <fullName evidence="1">Dispersed protein family protein 1 (DGF-1)</fullName>
    </submittedName>
</protein>
<proteinExistence type="predicted"/>
<gene>
    <name evidence="1" type="ORF">TCDM_12979</name>
</gene>
<sequence>MNVTSSSRLSLRNHSVFSVKNVSVVSSGGGIVLGERLAVSNSVLRFVSVEGSVASPLVRCDTCGAQPRDEPVQRLLHGQLRCQFADARDVRSCVGPACQRRLRALHTEQLVECAEHRILQRRVCVWGRCGGWRQRAAVCVQRVPSRLRHAHGNHADCDWRQLAGAPRQRVPHRLRCARGQIRRRYVPRSECVVDTLQRLWLRLLFVDHCIHDKFLVGTRRREPDHLRREKKKHFFLLFY</sequence>
<reference evidence="1 2" key="1">
    <citation type="journal article" date="2014" name="Genome Announc.">
        <title>Trypanosoma cruzi Clone Dm28c Draft Genome Sequence.</title>
        <authorList>
            <person name="Grisard E.C."/>
            <person name="Teixeira S.M."/>
            <person name="de Almeida L.G."/>
            <person name="Stoco P.H."/>
            <person name="Gerber A.L."/>
            <person name="Talavera-Lopez C."/>
            <person name="Lima O.C."/>
            <person name="Andersson B."/>
            <person name="de Vasconcelos A.T."/>
        </authorList>
    </citation>
    <scope>NUCLEOTIDE SEQUENCE [LARGE SCALE GENOMIC DNA]</scope>
    <source>
        <strain evidence="1 2">Dm28c</strain>
    </source>
</reference>
<evidence type="ECO:0000313" key="1">
    <source>
        <dbReference type="EMBL" id="ESS55544.1"/>
    </source>
</evidence>
<accession>V5AJZ0</accession>
<name>V5AJZ0_TRYCR</name>
<comment type="caution">
    <text evidence="1">The sequence shown here is derived from an EMBL/GenBank/DDBJ whole genome shotgun (WGS) entry which is preliminary data.</text>
</comment>
<organism evidence="1 2">
    <name type="scientific">Trypanosoma cruzi Dm28c</name>
    <dbReference type="NCBI Taxonomy" id="1416333"/>
    <lineage>
        <taxon>Eukaryota</taxon>
        <taxon>Discoba</taxon>
        <taxon>Euglenozoa</taxon>
        <taxon>Kinetoplastea</taxon>
        <taxon>Metakinetoplastina</taxon>
        <taxon>Trypanosomatida</taxon>
        <taxon>Trypanosomatidae</taxon>
        <taxon>Trypanosoma</taxon>
        <taxon>Schizotrypanum</taxon>
    </lineage>
</organism>
<dbReference type="VEuPathDB" id="TriTrypDB:TCDM_12979"/>
<dbReference type="EMBL" id="AYLP01000780">
    <property type="protein sequence ID" value="ESS55544.1"/>
    <property type="molecule type" value="Genomic_DNA"/>
</dbReference>